<feature type="chain" id="PRO_5015868836" evidence="1">
    <location>
        <begin position="24"/>
        <end position="212"/>
    </location>
</feature>
<organism evidence="3 4">
    <name type="scientific">Paenibacillus cellulosilyticus</name>
    <dbReference type="NCBI Taxonomy" id="375489"/>
    <lineage>
        <taxon>Bacteria</taxon>
        <taxon>Bacillati</taxon>
        <taxon>Bacillota</taxon>
        <taxon>Bacilli</taxon>
        <taxon>Bacillales</taxon>
        <taxon>Paenibacillaceae</taxon>
        <taxon>Paenibacillus</taxon>
    </lineage>
</organism>
<name>A0A2V2Z2V7_9BACL</name>
<evidence type="ECO:0000313" key="3">
    <source>
        <dbReference type="EMBL" id="PWW03164.1"/>
    </source>
</evidence>
<accession>A0A2V2Z2V7</accession>
<dbReference type="Gene3D" id="3.30.457.10">
    <property type="entry name" value="Copper amine oxidase-like, N-terminal domain"/>
    <property type="match status" value="1"/>
</dbReference>
<dbReference type="InterPro" id="IPR012854">
    <property type="entry name" value="Cu_amine_oxidase-like_N"/>
</dbReference>
<keyword evidence="4" id="KW-1185">Reference proteome</keyword>
<feature type="domain" description="Copper amine oxidase-like N-terminal" evidence="2">
    <location>
        <begin position="28"/>
        <end position="90"/>
    </location>
</feature>
<protein>
    <submittedName>
        <fullName evidence="3">Copper amine oxidase-like protein</fullName>
    </submittedName>
</protein>
<dbReference type="SUPFAM" id="SSF55383">
    <property type="entry name" value="Copper amine oxidase, domain N"/>
    <property type="match status" value="1"/>
</dbReference>
<evidence type="ECO:0000313" key="4">
    <source>
        <dbReference type="Proteomes" id="UP000246635"/>
    </source>
</evidence>
<dbReference type="Proteomes" id="UP000246635">
    <property type="component" value="Unassembled WGS sequence"/>
</dbReference>
<dbReference type="RefSeq" id="WP_174812481.1">
    <property type="nucleotide sequence ID" value="NZ_CP054612.1"/>
</dbReference>
<dbReference type="Pfam" id="PF07833">
    <property type="entry name" value="Cu_amine_oxidN1"/>
    <property type="match status" value="1"/>
</dbReference>
<dbReference type="InterPro" id="IPR036582">
    <property type="entry name" value="Mao_N_sf"/>
</dbReference>
<proteinExistence type="predicted"/>
<gene>
    <name evidence="3" type="ORF">DFQ01_10760</name>
</gene>
<dbReference type="EMBL" id="QGTQ01000007">
    <property type="protein sequence ID" value="PWW03164.1"/>
    <property type="molecule type" value="Genomic_DNA"/>
</dbReference>
<dbReference type="AlphaFoldDB" id="A0A2V2Z2V7"/>
<sequence length="212" mass="23699">MKKIVLVGLISAALMVGPGSSYAANDDVATISLKGILSEGRLYAPLRITGEKLGAEVSWNQETNTASLTKDGKTLTATVGNGALLISGKVHVQFKALSNFFYPNDYIKWNKSTMTGTSEHIEVRAYPLTDEQAIKFATKALDEMHGTQKREWNKFLINLHGLMDKEIQWNSSYTQYTASFYDSWGNNRNEIITEMTKKGNDWIMTSFKSLVR</sequence>
<reference evidence="3 4" key="1">
    <citation type="submission" date="2018-05" db="EMBL/GenBank/DDBJ databases">
        <title>Genomic Encyclopedia of Type Strains, Phase III (KMG-III): the genomes of soil and plant-associated and newly described type strains.</title>
        <authorList>
            <person name="Whitman W."/>
        </authorList>
    </citation>
    <scope>NUCLEOTIDE SEQUENCE [LARGE SCALE GENOMIC DNA]</scope>
    <source>
        <strain evidence="3 4">CECT 5696</strain>
    </source>
</reference>
<keyword evidence="1" id="KW-0732">Signal</keyword>
<comment type="caution">
    <text evidence="3">The sequence shown here is derived from an EMBL/GenBank/DDBJ whole genome shotgun (WGS) entry which is preliminary data.</text>
</comment>
<evidence type="ECO:0000256" key="1">
    <source>
        <dbReference type="SAM" id="SignalP"/>
    </source>
</evidence>
<evidence type="ECO:0000259" key="2">
    <source>
        <dbReference type="Pfam" id="PF07833"/>
    </source>
</evidence>
<feature type="signal peptide" evidence="1">
    <location>
        <begin position="1"/>
        <end position="23"/>
    </location>
</feature>